<evidence type="ECO:0008006" key="7">
    <source>
        <dbReference type="Google" id="ProtNLM"/>
    </source>
</evidence>
<keyword evidence="6" id="KW-1185">Reference proteome</keyword>
<dbReference type="GO" id="GO:0005730">
    <property type="term" value="C:nucleolus"/>
    <property type="evidence" value="ECO:0007669"/>
    <property type="project" value="TreeGrafter"/>
</dbReference>
<evidence type="ECO:0000256" key="1">
    <source>
        <dbReference type="ARBA" id="ARBA00004123"/>
    </source>
</evidence>
<accession>A0A261Y440</accession>
<keyword evidence="3" id="KW-0539">Nucleus</keyword>
<dbReference type="GO" id="GO:0042273">
    <property type="term" value="P:ribosomal large subunit biogenesis"/>
    <property type="evidence" value="ECO:0007669"/>
    <property type="project" value="TreeGrafter"/>
</dbReference>
<dbReference type="Proteomes" id="UP000242875">
    <property type="component" value="Unassembled WGS sequence"/>
</dbReference>
<name>A0A261Y440_9FUNG</name>
<dbReference type="GO" id="GO:0005654">
    <property type="term" value="C:nucleoplasm"/>
    <property type="evidence" value="ECO:0007669"/>
    <property type="project" value="TreeGrafter"/>
</dbReference>
<evidence type="ECO:0000256" key="4">
    <source>
        <dbReference type="SAM" id="MobiDB-lite"/>
    </source>
</evidence>
<feature type="compositionally biased region" description="Basic and acidic residues" evidence="4">
    <location>
        <begin position="179"/>
        <end position="191"/>
    </location>
</feature>
<dbReference type="OrthoDB" id="10266662at2759"/>
<dbReference type="PANTHER" id="PTHR12687:SF4">
    <property type="entry name" value="NUCLEOLAR COMPLEX PROTEIN 2 HOMOLOG"/>
    <property type="match status" value="1"/>
</dbReference>
<evidence type="ECO:0000313" key="6">
    <source>
        <dbReference type="Proteomes" id="UP000242875"/>
    </source>
</evidence>
<dbReference type="Pfam" id="PF03715">
    <property type="entry name" value="Noc2"/>
    <property type="match status" value="1"/>
</dbReference>
<feature type="region of interest" description="Disordered" evidence="4">
    <location>
        <begin position="42"/>
        <end position="197"/>
    </location>
</feature>
<gene>
    <name evidence="5" type="ORF">BZG36_01559</name>
</gene>
<comment type="similarity">
    <text evidence="2">Belongs to the NOC2 family.</text>
</comment>
<dbReference type="EMBL" id="MVBO01000017">
    <property type="protein sequence ID" value="OZJ05338.1"/>
    <property type="molecule type" value="Genomic_DNA"/>
</dbReference>
<comment type="caution">
    <text evidence="5">The sequence shown here is derived from an EMBL/GenBank/DDBJ whole genome shotgun (WGS) entry which is preliminary data.</text>
</comment>
<reference evidence="5 6" key="1">
    <citation type="journal article" date="2017" name="Mycologia">
        <title>Bifiguratus adelaidae, gen. et sp. nov., a new member of Mucoromycotina in endophytic and soil-dwelling habitats.</title>
        <authorList>
            <person name="Torres-Cruz T.J."/>
            <person name="Billingsley Tobias T.L."/>
            <person name="Almatruk M."/>
            <person name="Hesse C."/>
            <person name="Kuske C.R."/>
            <person name="Desiro A."/>
            <person name="Benucci G.M."/>
            <person name="Bonito G."/>
            <person name="Stajich J.E."/>
            <person name="Dunlap C."/>
            <person name="Arnold A.E."/>
            <person name="Porras-Alfaro A."/>
        </authorList>
    </citation>
    <scope>NUCLEOTIDE SEQUENCE [LARGE SCALE GENOMIC DNA]</scope>
    <source>
        <strain evidence="5 6">AZ0501</strain>
    </source>
</reference>
<proteinExistence type="inferred from homology"/>
<dbReference type="InterPro" id="IPR005343">
    <property type="entry name" value="Noc2"/>
</dbReference>
<feature type="compositionally biased region" description="Basic and acidic residues" evidence="4">
    <location>
        <begin position="62"/>
        <end position="77"/>
    </location>
</feature>
<comment type="subcellular location">
    <subcellularLocation>
        <location evidence="1">Nucleus</location>
    </subcellularLocation>
</comment>
<dbReference type="AlphaFoldDB" id="A0A261Y440"/>
<dbReference type="GO" id="GO:0030690">
    <property type="term" value="C:Noc1p-Noc2p complex"/>
    <property type="evidence" value="ECO:0007669"/>
    <property type="project" value="TreeGrafter"/>
</dbReference>
<organism evidence="5 6">
    <name type="scientific">Bifiguratus adelaidae</name>
    <dbReference type="NCBI Taxonomy" id="1938954"/>
    <lineage>
        <taxon>Eukaryota</taxon>
        <taxon>Fungi</taxon>
        <taxon>Fungi incertae sedis</taxon>
        <taxon>Mucoromycota</taxon>
        <taxon>Mucoromycotina</taxon>
        <taxon>Endogonomycetes</taxon>
        <taxon>Endogonales</taxon>
        <taxon>Endogonales incertae sedis</taxon>
        <taxon>Bifiguratus</taxon>
    </lineage>
</organism>
<evidence type="ECO:0000313" key="5">
    <source>
        <dbReference type="EMBL" id="OZJ05338.1"/>
    </source>
</evidence>
<feature type="compositionally biased region" description="Acidic residues" evidence="4">
    <location>
        <begin position="120"/>
        <end position="178"/>
    </location>
</feature>
<dbReference type="PANTHER" id="PTHR12687">
    <property type="entry name" value="NUCLEOLAR COMPLEX 2 AND RAD4-RELATED"/>
    <property type="match status" value="1"/>
</dbReference>
<evidence type="ECO:0000256" key="2">
    <source>
        <dbReference type="ARBA" id="ARBA00005907"/>
    </source>
</evidence>
<feature type="compositionally biased region" description="Basic and acidic residues" evidence="4">
    <location>
        <begin position="89"/>
        <end position="119"/>
    </location>
</feature>
<feature type="region of interest" description="Disordered" evidence="4">
    <location>
        <begin position="1"/>
        <end position="29"/>
    </location>
</feature>
<evidence type="ECO:0000256" key="3">
    <source>
        <dbReference type="ARBA" id="ARBA00023242"/>
    </source>
</evidence>
<protein>
    <recommendedName>
        <fullName evidence="7">Nucleolar complex protein 2</fullName>
    </recommendedName>
</protein>
<feature type="compositionally biased region" description="Basic and acidic residues" evidence="4">
    <location>
        <begin position="19"/>
        <end position="28"/>
    </location>
</feature>
<sequence>MARHKEGKAQNGHATKQQKAKDGAKSSENKFAAMSVNDFFSGGFEEDEMDSVASGGSDSDDEMKTNDKQAARKEAKPKVNGASSVKAKISREASKHKAQLESLKEKDPEFYEYLQKNDQELLDFDMSENEDADDMMSEGEDEEAADHEMVDEEGEDEDQDEDQEDDEELEGSEEEEEEPLPKEKKASKIDSGEGSTTLTKDMINTWSEHMQQTHSLRSLRRMLLAFRTAARMHDDEDAGFAYKIDDPAIFTKVIITTLKQVPTVLDHHLPPKRDRDAPTTAPKWRQLHSVVKSFLQNSLHLLKGLTDNDMIYFVVKELERCNAYWVCFNRLGRDYLKQLLSHWSNTSSSDSVRIQCFLSIRTLAKTSMTSTPATKQGPGKATAKSNFLELCLKGIYSTFVRNAKNTNIHTIPSINLMRNLAAQLYGLDFEISYQHGFVYIRQLAIHLRNSMNIKSKESYKSVYNWQFIHCLDFWTNVICDYCGAETLAELGLSESPLQPLIYPLVQVAIGVIRLIPTAQYFPLRFHVIRSITALIRQTGVFIPLAPYIFEVLESAEIKKKAKPGTMKPLDYQLYLKTPKQYMHTKVNQDGLLEEVYDTLLEYYACFSKSIAFPELVIPAIVLLKRNIKKSKNIKFNKQLHQLVDKLEANSKYIEQQRSRVEFSPTEQSQITRFLQDVQPHATPLGSFLSSHRKVKEQCKALLDSADVEED</sequence>
<dbReference type="GO" id="GO:0030691">
    <property type="term" value="C:Noc2p-Noc3p complex"/>
    <property type="evidence" value="ECO:0007669"/>
    <property type="project" value="TreeGrafter"/>
</dbReference>